<dbReference type="InterPro" id="IPR005135">
    <property type="entry name" value="Endo/exonuclease/phosphatase"/>
</dbReference>
<dbReference type="PANTHER" id="PTHR22748:SF6">
    <property type="entry name" value="DNA-(APURINIC OR APYRIMIDINIC SITE) ENDONUCLEASE"/>
    <property type="match status" value="1"/>
</dbReference>
<evidence type="ECO:0000256" key="5">
    <source>
        <dbReference type="ARBA" id="ARBA00022842"/>
    </source>
</evidence>
<dbReference type="PROSITE" id="PS51435">
    <property type="entry name" value="AP_NUCLEASE_F1_4"/>
    <property type="match status" value="1"/>
</dbReference>
<accession>A0A1F6LJE7</accession>
<organism evidence="10 11">
    <name type="scientific">Candidatus Magasanikbacteria bacterium RIFCSPHIGHO2_01_FULL_33_34</name>
    <dbReference type="NCBI Taxonomy" id="1798671"/>
    <lineage>
        <taxon>Bacteria</taxon>
        <taxon>Candidatus Magasanikiibacteriota</taxon>
    </lineage>
</organism>
<dbReference type="Pfam" id="PF03372">
    <property type="entry name" value="Exo_endo_phos"/>
    <property type="match status" value="1"/>
</dbReference>
<feature type="site" description="Important for catalytic activity" evidence="8">
    <location>
        <position position="226"/>
    </location>
</feature>
<comment type="similarity">
    <text evidence="2">Belongs to the DNA repair enzymes AP/ExoA family.</text>
</comment>
<dbReference type="NCBIfam" id="TIGR00195">
    <property type="entry name" value="exoDNase_III"/>
    <property type="match status" value="1"/>
</dbReference>
<dbReference type="Proteomes" id="UP000177067">
    <property type="component" value="Unassembled WGS sequence"/>
</dbReference>
<feature type="binding site" evidence="7">
    <location>
        <position position="156"/>
    </location>
    <ligand>
        <name>Mg(2+)</name>
        <dbReference type="ChEBI" id="CHEBI:18420"/>
        <label>1</label>
    </ligand>
</feature>
<evidence type="ECO:0000256" key="3">
    <source>
        <dbReference type="ARBA" id="ARBA00022723"/>
    </source>
</evidence>
<feature type="active site" evidence="6">
    <location>
        <position position="114"/>
    </location>
</feature>
<feature type="binding site" evidence="7">
    <location>
        <position position="39"/>
    </location>
    <ligand>
        <name>Mg(2+)</name>
        <dbReference type="ChEBI" id="CHEBI:18420"/>
        <label>1</label>
    </ligand>
</feature>
<evidence type="ECO:0000256" key="4">
    <source>
        <dbReference type="ARBA" id="ARBA00022801"/>
    </source>
</evidence>
<feature type="active site" description="Proton acceptor" evidence="6">
    <location>
        <position position="252"/>
    </location>
</feature>
<keyword evidence="5 7" id="KW-0460">Magnesium</keyword>
<dbReference type="InterPro" id="IPR004808">
    <property type="entry name" value="AP_endonuc_1"/>
</dbReference>
<dbReference type="FunFam" id="3.60.10.10:FF:000026">
    <property type="entry name" value="Exodeoxyribonuclease III"/>
    <property type="match status" value="1"/>
</dbReference>
<dbReference type="EMBL" id="MFPS01000007">
    <property type="protein sequence ID" value="OGH59520.1"/>
    <property type="molecule type" value="Genomic_DNA"/>
</dbReference>
<proteinExistence type="inferred from homology"/>
<evidence type="ECO:0000256" key="8">
    <source>
        <dbReference type="PIRSR" id="PIRSR604808-3"/>
    </source>
</evidence>
<evidence type="ECO:0000259" key="9">
    <source>
        <dbReference type="Pfam" id="PF03372"/>
    </source>
</evidence>
<comment type="caution">
    <text evidence="10">The sequence shown here is derived from an EMBL/GenBank/DDBJ whole genome shotgun (WGS) entry which is preliminary data.</text>
</comment>
<feature type="binding site" evidence="7">
    <location>
        <position position="11"/>
    </location>
    <ligand>
        <name>Mg(2+)</name>
        <dbReference type="ChEBI" id="CHEBI:18420"/>
        <label>1</label>
    </ligand>
</feature>
<gene>
    <name evidence="10" type="ORF">A2725_01720</name>
</gene>
<dbReference type="GO" id="GO:0003906">
    <property type="term" value="F:DNA-(apurinic or apyrimidinic site) endonuclease activity"/>
    <property type="evidence" value="ECO:0007669"/>
    <property type="project" value="TreeGrafter"/>
</dbReference>
<reference evidence="10 11" key="1">
    <citation type="journal article" date="2016" name="Nat. Commun.">
        <title>Thousands of microbial genomes shed light on interconnected biogeochemical processes in an aquifer system.</title>
        <authorList>
            <person name="Anantharaman K."/>
            <person name="Brown C.T."/>
            <person name="Hug L.A."/>
            <person name="Sharon I."/>
            <person name="Castelle C.J."/>
            <person name="Probst A.J."/>
            <person name="Thomas B.C."/>
            <person name="Singh A."/>
            <person name="Wilkins M.J."/>
            <person name="Karaoz U."/>
            <person name="Brodie E.L."/>
            <person name="Williams K.H."/>
            <person name="Hubbard S.S."/>
            <person name="Banfield J.F."/>
        </authorList>
    </citation>
    <scope>NUCLEOTIDE SEQUENCE [LARGE SCALE GENOMIC DNA]</scope>
</reference>
<dbReference type="GO" id="GO:0008081">
    <property type="term" value="F:phosphoric diester hydrolase activity"/>
    <property type="evidence" value="ECO:0007669"/>
    <property type="project" value="TreeGrafter"/>
</dbReference>
<feature type="binding site" evidence="7">
    <location>
        <position position="252"/>
    </location>
    <ligand>
        <name>Mg(2+)</name>
        <dbReference type="ChEBI" id="CHEBI:18420"/>
        <label>1</label>
    </ligand>
</feature>
<dbReference type="Gene3D" id="3.60.10.10">
    <property type="entry name" value="Endonuclease/exonuclease/phosphatase"/>
    <property type="match status" value="1"/>
</dbReference>
<dbReference type="SUPFAM" id="SSF56219">
    <property type="entry name" value="DNase I-like"/>
    <property type="match status" value="1"/>
</dbReference>
<feature type="binding site" evidence="7">
    <location>
        <position position="154"/>
    </location>
    <ligand>
        <name>Mg(2+)</name>
        <dbReference type="ChEBI" id="CHEBI:18420"/>
        <label>1</label>
    </ligand>
</feature>
<dbReference type="AlphaFoldDB" id="A0A1F6LJE7"/>
<dbReference type="PROSITE" id="PS00727">
    <property type="entry name" value="AP_NUCLEASE_F1_2"/>
    <property type="match status" value="1"/>
</dbReference>
<feature type="active site" description="Proton donor/acceptor" evidence="6">
    <location>
        <position position="154"/>
    </location>
</feature>
<feature type="domain" description="Endonuclease/exonuclease/phosphatase" evidence="9">
    <location>
        <begin position="8"/>
        <end position="252"/>
    </location>
</feature>
<protein>
    <submittedName>
        <fullName evidence="10">Exodeoxyribonuclease III</fullName>
    </submittedName>
</protein>
<dbReference type="NCBIfam" id="TIGR00633">
    <property type="entry name" value="xth"/>
    <property type="match status" value="1"/>
</dbReference>
<evidence type="ECO:0000256" key="2">
    <source>
        <dbReference type="ARBA" id="ARBA00007092"/>
    </source>
</evidence>
<dbReference type="InterPro" id="IPR036691">
    <property type="entry name" value="Endo/exonu/phosph_ase_sf"/>
</dbReference>
<evidence type="ECO:0000313" key="11">
    <source>
        <dbReference type="Proteomes" id="UP000177067"/>
    </source>
</evidence>
<evidence type="ECO:0000256" key="7">
    <source>
        <dbReference type="PIRSR" id="PIRSR604808-2"/>
    </source>
</evidence>
<dbReference type="GO" id="GO:0003677">
    <property type="term" value="F:DNA binding"/>
    <property type="evidence" value="ECO:0007669"/>
    <property type="project" value="InterPro"/>
</dbReference>
<evidence type="ECO:0000256" key="1">
    <source>
        <dbReference type="ARBA" id="ARBA00001936"/>
    </source>
</evidence>
<dbReference type="GO" id="GO:0046872">
    <property type="term" value="F:metal ion binding"/>
    <property type="evidence" value="ECO:0007669"/>
    <property type="project" value="UniProtKB-KW"/>
</dbReference>
<evidence type="ECO:0000256" key="6">
    <source>
        <dbReference type="PIRSR" id="PIRSR604808-1"/>
    </source>
</evidence>
<sequence length="261" mass="30549">MNKEISLISWNVNGVRAAERKGFLDWLYQHKYDIVCIQETKTHDPLNLNEELLKPKGYNSYWACATEKKGYSGVAIFSRITPKKIKLDFGNNILSKEGRILQLDFEKFTLLNIYFPNGSASTERLNYKLEFYKEFLKYIIQLKKSGKKIIFCGDVNTAHNEIDLARPKENINSSGFMPIERAWLDKFVENGFIDTFRHFHPQKSNEYTWWDMKTRARERNVGWRIDYFYTSKDLKNKLKGATIMTSTMGSDHCPVGLKLNI</sequence>
<dbReference type="PANTHER" id="PTHR22748">
    <property type="entry name" value="AP ENDONUCLEASE"/>
    <property type="match status" value="1"/>
</dbReference>
<feature type="site" description="Transition state stabilizer" evidence="8">
    <location>
        <position position="156"/>
    </location>
</feature>
<name>A0A1F6LJE7_9BACT</name>
<dbReference type="GO" id="GO:0006284">
    <property type="term" value="P:base-excision repair"/>
    <property type="evidence" value="ECO:0007669"/>
    <property type="project" value="TreeGrafter"/>
</dbReference>
<comment type="cofactor">
    <cofactor evidence="1">
        <name>Mn(2+)</name>
        <dbReference type="ChEBI" id="CHEBI:29035"/>
    </cofactor>
</comment>
<keyword evidence="7" id="KW-0464">Manganese</keyword>
<evidence type="ECO:0000313" key="10">
    <source>
        <dbReference type="EMBL" id="OGH59520.1"/>
    </source>
</evidence>
<keyword evidence="4" id="KW-0378">Hydrolase</keyword>
<comment type="cofactor">
    <cofactor evidence="7">
        <name>Mg(2+)</name>
        <dbReference type="ChEBI" id="CHEBI:18420"/>
    </cofactor>
    <cofactor evidence="7">
        <name>Mn(2+)</name>
        <dbReference type="ChEBI" id="CHEBI:29035"/>
    </cofactor>
    <text evidence="7">Probably binds two magnesium or manganese ions per subunit.</text>
</comment>
<keyword evidence="3 7" id="KW-0479">Metal-binding</keyword>
<dbReference type="GO" id="GO:0008311">
    <property type="term" value="F:double-stranded DNA 3'-5' DNA exonuclease activity"/>
    <property type="evidence" value="ECO:0007669"/>
    <property type="project" value="TreeGrafter"/>
</dbReference>
<feature type="site" description="Interaction with DNA substrate" evidence="8">
    <location>
        <position position="252"/>
    </location>
</feature>
<feature type="binding site" evidence="7">
    <location>
        <position position="251"/>
    </location>
    <ligand>
        <name>Mg(2+)</name>
        <dbReference type="ChEBI" id="CHEBI:18420"/>
        <label>1</label>
    </ligand>
</feature>
<dbReference type="InterPro" id="IPR020848">
    <property type="entry name" value="AP_endonuclease_F1_CS"/>
</dbReference>